<protein>
    <submittedName>
        <fullName evidence="2">Uncharacterized protein</fullName>
    </submittedName>
</protein>
<feature type="compositionally biased region" description="Polar residues" evidence="1">
    <location>
        <begin position="146"/>
        <end position="162"/>
    </location>
</feature>
<name>A0ABR4FKP9_9EURO</name>
<feature type="region of interest" description="Disordered" evidence="1">
    <location>
        <begin position="146"/>
        <end position="169"/>
    </location>
</feature>
<keyword evidence="3" id="KW-1185">Reference proteome</keyword>
<dbReference type="Proteomes" id="UP001610563">
    <property type="component" value="Unassembled WGS sequence"/>
</dbReference>
<proteinExistence type="predicted"/>
<evidence type="ECO:0000313" key="3">
    <source>
        <dbReference type="Proteomes" id="UP001610563"/>
    </source>
</evidence>
<evidence type="ECO:0000256" key="1">
    <source>
        <dbReference type="SAM" id="MobiDB-lite"/>
    </source>
</evidence>
<comment type="caution">
    <text evidence="2">The sequence shown here is derived from an EMBL/GenBank/DDBJ whole genome shotgun (WGS) entry which is preliminary data.</text>
</comment>
<evidence type="ECO:0000313" key="2">
    <source>
        <dbReference type="EMBL" id="KAL2783828.1"/>
    </source>
</evidence>
<gene>
    <name evidence="2" type="ORF">BJX66DRAFT_111505</name>
</gene>
<dbReference type="EMBL" id="JBFTWV010000209">
    <property type="protein sequence ID" value="KAL2783828.1"/>
    <property type="molecule type" value="Genomic_DNA"/>
</dbReference>
<sequence>MSELFPLRGLLLVRQASCAKSRGRVCWAIQDASCHSLSIKMTIESEGHKRVSVAKIKFLIGRKLNNWAHQDCAGTLGLAGQLAAVAGTRKQKIERHPGRMGVMTIRYPVFHSRVRIMPKRPIKLSSILGFIAAFCGCARLRKQESSNLPNLPGRSSHNVSSSDELHPCE</sequence>
<accession>A0ABR4FKP9</accession>
<reference evidence="2 3" key="1">
    <citation type="submission" date="2024-07" db="EMBL/GenBank/DDBJ databases">
        <title>Section-level genome sequencing and comparative genomics of Aspergillus sections Usti and Cavernicolus.</title>
        <authorList>
            <consortium name="Lawrence Berkeley National Laboratory"/>
            <person name="Nybo J.L."/>
            <person name="Vesth T.C."/>
            <person name="Theobald S."/>
            <person name="Frisvad J.C."/>
            <person name="Larsen T.O."/>
            <person name="Kjaerboelling I."/>
            <person name="Rothschild-Mancinelli K."/>
            <person name="Lyhne E.K."/>
            <person name="Kogle M.E."/>
            <person name="Barry K."/>
            <person name="Clum A."/>
            <person name="Na H."/>
            <person name="Ledsgaard L."/>
            <person name="Lin J."/>
            <person name="Lipzen A."/>
            <person name="Kuo A."/>
            <person name="Riley R."/>
            <person name="Mondo S."/>
            <person name="Labutti K."/>
            <person name="Haridas S."/>
            <person name="Pangalinan J."/>
            <person name="Salamov A.A."/>
            <person name="Simmons B.A."/>
            <person name="Magnuson J.K."/>
            <person name="Chen J."/>
            <person name="Drula E."/>
            <person name="Henrissat B."/>
            <person name="Wiebenga A."/>
            <person name="Lubbers R.J."/>
            <person name="Gomes A.C."/>
            <person name="Makela M.R."/>
            <person name="Stajich J."/>
            <person name="Grigoriev I.V."/>
            <person name="Mortensen U.H."/>
            <person name="De Vries R.P."/>
            <person name="Baker S.E."/>
            <person name="Andersen M.R."/>
        </authorList>
    </citation>
    <scope>NUCLEOTIDE SEQUENCE [LARGE SCALE GENOMIC DNA]</scope>
    <source>
        <strain evidence="2 3">CBS 209.92</strain>
    </source>
</reference>
<organism evidence="2 3">
    <name type="scientific">Aspergillus keveii</name>
    <dbReference type="NCBI Taxonomy" id="714993"/>
    <lineage>
        <taxon>Eukaryota</taxon>
        <taxon>Fungi</taxon>
        <taxon>Dikarya</taxon>
        <taxon>Ascomycota</taxon>
        <taxon>Pezizomycotina</taxon>
        <taxon>Eurotiomycetes</taxon>
        <taxon>Eurotiomycetidae</taxon>
        <taxon>Eurotiales</taxon>
        <taxon>Aspergillaceae</taxon>
        <taxon>Aspergillus</taxon>
        <taxon>Aspergillus subgen. Nidulantes</taxon>
    </lineage>
</organism>